<evidence type="ECO:0000259" key="5">
    <source>
        <dbReference type="Pfam" id="PF01869"/>
    </source>
</evidence>
<dbReference type="PANTHER" id="PTHR12862">
    <property type="entry name" value="BADF TYPE ATPASE DOMAIN-CONTAINING PROTEIN"/>
    <property type="match status" value="1"/>
</dbReference>
<dbReference type="EMBL" id="GDID01005516">
    <property type="protein sequence ID" value="JAP91090.1"/>
    <property type="molecule type" value="Transcribed_RNA"/>
</dbReference>
<protein>
    <recommendedName>
        <fullName evidence="3">N-acetyl-D-glucosamine kinase</fullName>
        <ecNumber evidence="2">2.7.1.59</ecNumber>
    </recommendedName>
    <alternativeName>
        <fullName evidence="4">GlcNAc kinase</fullName>
    </alternativeName>
</protein>
<dbReference type="GO" id="GO:0045127">
    <property type="term" value="F:N-acetylglucosamine kinase activity"/>
    <property type="evidence" value="ECO:0007669"/>
    <property type="project" value="UniProtKB-EC"/>
</dbReference>
<proteinExistence type="inferred from homology"/>
<comment type="similarity">
    <text evidence="1">Belongs to the eukaryotic-type N-acetylglucosamine kinase family.</text>
</comment>
<evidence type="ECO:0000313" key="6">
    <source>
        <dbReference type="EMBL" id="JAP91090.1"/>
    </source>
</evidence>
<evidence type="ECO:0000256" key="3">
    <source>
        <dbReference type="ARBA" id="ARBA00014974"/>
    </source>
</evidence>
<accession>A0A146K2G1</accession>
<organism evidence="6">
    <name type="scientific">Trepomonas sp. PC1</name>
    <dbReference type="NCBI Taxonomy" id="1076344"/>
    <lineage>
        <taxon>Eukaryota</taxon>
        <taxon>Metamonada</taxon>
        <taxon>Diplomonadida</taxon>
        <taxon>Hexamitidae</taxon>
        <taxon>Hexamitinae</taxon>
        <taxon>Trepomonas</taxon>
    </lineage>
</organism>
<dbReference type="Gene3D" id="3.30.420.40">
    <property type="match status" value="2"/>
</dbReference>
<dbReference type="Pfam" id="PF01869">
    <property type="entry name" value="BcrAD_BadFG"/>
    <property type="match status" value="1"/>
</dbReference>
<dbReference type="InterPro" id="IPR002731">
    <property type="entry name" value="ATPase_BadF"/>
</dbReference>
<evidence type="ECO:0000256" key="1">
    <source>
        <dbReference type="ARBA" id="ARBA00006198"/>
    </source>
</evidence>
<feature type="domain" description="ATPase BadF/BadG/BcrA/BcrD type" evidence="5">
    <location>
        <begin position="6"/>
        <end position="303"/>
    </location>
</feature>
<dbReference type="PANTHER" id="PTHR12862:SF0">
    <property type="entry name" value="N-ACETYL-D-GLUCOSAMINE KINASE"/>
    <property type="match status" value="1"/>
</dbReference>
<evidence type="ECO:0000256" key="2">
    <source>
        <dbReference type="ARBA" id="ARBA00012122"/>
    </source>
</evidence>
<reference evidence="6" key="1">
    <citation type="submission" date="2015-07" db="EMBL/GenBank/DDBJ databases">
        <title>Adaptation to a free-living lifestyle via gene acquisitions in the diplomonad Trepomonas sp. PC1.</title>
        <authorList>
            <person name="Xu F."/>
            <person name="Jerlstrom-Hultqvist J."/>
            <person name="Kolisko M."/>
            <person name="Simpson A.G.B."/>
            <person name="Roger A.J."/>
            <person name="Svard S.G."/>
            <person name="Andersson J.O."/>
        </authorList>
    </citation>
    <scope>NUCLEOTIDE SEQUENCE</scope>
    <source>
        <strain evidence="6">PC1</strain>
    </source>
</reference>
<feature type="non-terminal residue" evidence="6">
    <location>
        <position position="1"/>
    </location>
</feature>
<dbReference type="SUPFAM" id="SSF53067">
    <property type="entry name" value="Actin-like ATPase domain"/>
    <property type="match status" value="1"/>
</dbReference>
<gene>
    <name evidence="6" type="ORF">TPC1_17395</name>
</gene>
<sequence>SCMYSVGLDGGGSHTKVVILDLVKKCVLANESYPLSTNRYQVGLEKCLQTMHECITDLLSKNSVKLNDLHHVGLSVSGFNSEDTQVVQFFQQLGYPQLIASHDTDGPAVAFRKQFGQTCCVHIAGTGSAQKVFHFQKQKLLGAFGDRIYEHGCAHSAVHELIKALLYQFDNDDWSNAEIYRQFAQQMGIDEDYRSNSLLDLFYGNNKLKIAGFCRQMAESEHKLVKCVLFEQIDHLTKQIQQSCDCASRMGFDGELNVVKIGSFWKILCKNEFNEYFQKIIKDMNVKMVDCTEDTAAVGAALEGVEGDGWELGVFG</sequence>
<dbReference type="InterPro" id="IPR039758">
    <property type="entry name" value="NAGK-like"/>
</dbReference>
<dbReference type="InterPro" id="IPR043129">
    <property type="entry name" value="ATPase_NBD"/>
</dbReference>
<dbReference type="EC" id="2.7.1.59" evidence="2"/>
<evidence type="ECO:0000256" key="4">
    <source>
        <dbReference type="ARBA" id="ARBA00031123"/>
    </source>
</evidence>
<dbReference type="AlphaFoldDB" id="A0A146K2G1"/>
<name>A0A146K2G1_9EUKA</name>